<evidence type="ECO:0000313" key="3">
    <source>
        <dbReference type="EMBL" id="OKA06119.1"/>
    </source>
</evidence>
<dbReference type="EMBL" id="LQCI01000034">
    <property type="protein sequence ID" value="KZB81811.1"/>
    <property type="molecule type" value="Genomic_DNA"/>
</dbReference>
<feature type="compositionally biased region" description="Basic and acidic residues" evidence="1">
    <location>
        <begin position="33"/>
        <end position="52"/>
    </location>
</feature>
<feature type="compositionally biased region" description="Low complexity" evidence="1">
    <location>
        <begin position="132"/>
        <end position="146"/>
    </location>
</feature>
<evidence type="ECO:0000256" key="1">
    <source>
        <dbReference type="SAM" id="MobiDB-lite"/>
    </source>
</evidence>
<evidence type="ECO:0008006" key="6">
    <source>
        <dbReference type="Google" id="ProtNLM"/>
    </source>
</evidence>
<evidence type="ECO:0000313" key="2">
    <source>
        <dbReference type="EMBL" id="KZB81811.1"/>
    </source>
</evidence>
<dbReference type="OrthoDB" id="3689685at2"/>
<reference evidence="3 5" key="2">
    <citation type="submission" date="2016-11" db="EMBL/GenBank/DDBJ databases">
        <title>Genome sequencing of Amycolatopsis regifaucium.</title>
        <authorList>
            <person name="Mayilraj S."/>
            <person name="Kaur N."/>
        </authorList>
    </citation>
    <scope>NUCLEOTIDE SEQUENCE [LARGE SCALE GENOMIC DNA]</scope>
    <source>
        <strain evidence="3 5">GY080</strain>
    </source>
</reference>
<gene>
    <name evidence="3" type="ORF">ATP06_0223475</name>
    <name evidence="2" type="ORF">AVL48_07525</name>
</gene>
<organism evidence="2 4">
    <name type="scientific">Amycolatopsis regifaucium</name>
    <dbReference type="NCBI Taxonomy" id="546365"/>
    <lineage>
        <taxon>Bacteria</taxon>
        <taxon>Bacillati</taxon>
        <taxon>Actinomycetota</taxon>
        <taxon>Actinomycetes</taxon>
        <taxon>Pseudonocardiales</taxon>
        <taxon>Pseudonocardiaceae</taxon>
        <taxon>Amycolatopsis</taxon>
    </lineage>
</organism>
<comment type="caution">
    <text evidence="2">The sequence shown here is derived from an EMBL/GenBank/DDBJ whole genome shotgun (WGS) entry which is preliminary data.</text>
</comment>
<protein>
    <recommendedName>
        <fullName evidence="6">Plasmid replication, integration and excision activator</fullName>
    </recommendedName>
</protein>
<name>A0A154MB23_9PSEU</name>
<accession>A0A154MB23</accession>
<feature type="region of interest" description="Disordered" evidence="1">
    <location>
        <begin position="30"/>
        <end position="52"/>
    </location>
</feature>
<evidence type="ECO:0000313" key="5">
    <source>
        <dbReference type="Proteomes" id="UP000186883"/>
    </source>
</evidence>
<dbReference type="Proteomes" id="UP000186883">
    <property type="component" value="Unassembled WGS sequence"/>
</dbReference>
<proteinExistence type="predicted"/>
<dbReference type="Proteomes" id="UP000076321">
    <property type="component" value="Unassembled WGS sequence"/>
</dbReference>
<dbReference type="RefSeq" id="WP_061980199.1">
    <property type="nucleotide sequence ID" value="NZ_FOPQ01000001.1"/>
</dbReference>
<feature type="region of interest" description="Disordered" evidence="1">
    <location>
        <begin position="132"/>
        <end position="153"/>
    </location>
</feature>
<reference evidence="2 4" key="1">
    <citation type="submission" date="2015-12" db="EMBL/GenBank/DDBJ databases">
        <title>Amycolatopsis regifaucium genome sequencing and assembly.</title>
        <authorList>
            <person name="Mayilraj S."/>
        </authorList>
    </citation>
    <scope>NUCLEOTIDE SEQUENCE [LARGE SCALE GENOMIC DNA]</scope>
    <source>
        <strain evidence="2 4">GY080</strain>
    </source>
</reference>
<evidence type="ECO:0000313" key="4">
    <source>
        <dbReference type="Proteomes" id="UP000076321"/>
    </source>
</evidence>
<dbReference type="EMBL" id="LOBU02000015">
    <property type="protein sequence ID" value="OKA06119.1"/>
    <property type="molecule type" value="Genomic_DNA"/>
</dbReference>
<dbReference type="AlphaFoldDB" id="A0A154MB23"/>
<sequence>MAIYRGFRFPIEFDEAFGQGLVMVGEVSPDNEYQSREDRAAGRPARQRVDEVTGKRQWKVTVTDPDEVKAKRASFEITLLADVQPVPTTSEVLPGMRPIELEGLTAEPKVAGQGEFKYQSYTFRATGFKAAAAGGASKSGRASGSAESTPKAA</sequence>
<keyword evidence="5" id="KW-1185">Reference proteome</keyword>